<dbReference type="PANTHER" id="PTHR30231">
    <property type="entry name" value="DNA POLYMERASE III SUBUNIT EPSILON"/>
    <property type="match status" value="1"/>
</dbReference>
<dbReference type="SUPFAM" id="SSF53098">
    <property type="entry name" value="Ribonuclease H-like"/>
    <property type="match status" value="1"/>
</dbReference>
<dbReference type="Gene3D" id="3.30.420.10">
    <property type="entry name" value="Ribonuclease H-like superfamily/Ribonuclease H"/>
    <property type="match status" value="1"/>
</dbReference>
<keyword evidence="1" id="KW-0540">Nuclease</keyword>
<protein>
    <submittedName>
        <fullName evidence="4">3'-5' exonuclease</fullName>
    </submittedName>
</protein>
<dbReference type="AlphaFoldDB" id="A0A7Y1MQD5"/>
<sequence length="123" mass="14036">MSFNKKRFSIKDLTAHKIKCKKAAQDWLDSDCLILDTETTGLDGNAEIIEISIIDKDFNVLFNTLVKPSCEILPEVTAINNITNQDVEHEKTFDEIYPNLKEILENRLVVMYNRAAAKTECNT</sequence>
<organism evidence="4 5">
    <name type="scientific">Pseudomonas gessardii</name>
    <dbReference type="NCBI Taxonomy" id="78544"/>
    <lineage>
        <taxon>Bacteria</taxon>
        <taxon>Pseudomonadati</taxon>
        <taxon>Pseudomonadota</taxon>
        <taxon>Gammaproteobacteria</taxon>
        <taxon>Pseudomonadales</taxon>
        <taxon>Pseudomonadaceae</taxon>
        <taxon>Pseudomonas</taxon>
    </lineage>
</organism>
<dbReference type="Pfam" id="PF00929">
    <property type="entry name" value="RNase_T"/>
    <property type="match status" value="1"/>
</dbReference>
<evidence type="ECO:0000259" key="3">
    <source>
        <dbReference type="Pfam" id="PF00929"/>
    </source>
</evidence>
<evidence type="ECO:0000256" key="1">
    <source>
        <dbReference type="ARBA" id="ARBA00022722"/>
    </source>
</evidence>
<dbReference type="PANTHER" id="PTHR30231:SF37">
    <property type="entry name" value="EXODEOXYRIBONUCLEASE 10"/>
    <property type="match status" value="1"/>
</dbReference>
<name>A0A7Y1MQD5_9PSED</name>
<dbReference type="GO" id="GO:0003676">
    <property type="term" value="F:nucleic acid binding"/>
    <property type="evidence" value="ECO:0007669"/>
    <property type="project" value="InterPro"/>
</dbReference>
<keyword evidence="2 4" id="KW-0269">Exonuclease</keyword>
<accession>A0A7Y1MQD5</accession>
<gene>
    <name evidence="4" type="ORF">HBO33_13125</name>
</gene>
<dbReference type="InterPro" id="IPR036397">
    <property type="entry name" value="RNaseH_sf"/>
</dbReference>
<dbReference type="InterPro" id="IPR013520">
    <property type="entry name" value="Ribonucl_H"/>
</dbReference>
<comment type="caution">
    <text evidence="4">The sequence shown here is derived from an EMBL/GenBank/DDBJ whole genome shotgun (WGS) entry which is preliminary data.</text>
</comment>
<dbReference type="GO" id="GO:0045004">
    <property type="term" value="P:DNA replication proofreading"/>
    <property type="evidence" value="ECO:0007669"/>
    <property type="project" value="TreeGrafter"/>
</dbReference>
<dbReference type="RefSeq" id="WP_169897882.1">
    <property type="nucleotide sequence ID" value="NZ_JAAQYP010000018.1"/>
</dbReference>
<evidence type="ECO:0000313" key="5">
    <source>
        <dbReference type="Proteomes" id="UP000542111"/>
    </source>
</evidence>
<dbReference type="GO" id="GO:0008408">
    <property type="term" value="F:3'-5' exonuclease activity"/>
    <property type="evidence" value="ECO:0007669"/>
    <property type="project" value="TreeGrafter"/>
</dbReference>
<evidence type="ECO:0000256" key="2">
    <source>
        <dbReference type="ARBA" id="ARBA00022839"/>
    </source>
</evidence>
<proteinExistence type="predicted"/>
<feature type="domain" description="Exonuclease" evidence="3">
    <location>
        <begin position="33"/>
        <end position="115"/>
    </location>
</feature>
<dbReference type="EMBL" id="JAAQYP010000018">
    <property type="protein sequence ID" value="NNA96112.1"/>
    <property type="molecule type" value="Genomic_DNA"/>
</dbReference>
<reference evidence="4 5" key="1">
    <citation type="journal article" date="2020" name="Front. Microbiol.">
        <title>Genetic Organization of the aprX-lipA2 Operon Affects the Proteolytic Potential of Pseudomonas Species in Milk.</title>
        <authorList>
            <person name="Maier C."/>
            <person name="Huptas C."/>
            <person name="von Neubeck M."/>
            <person name="Scherer S."/>
            <person name="Wenning M."/>
            <person name="Lucking G."/>
        </authorList>
    </citation>
    <scope>NUCLEOTIDE SEQUENCE [LARGE SCALE GENOMIC DNA]</scope>
    <source>
        <strain evidence="4 5">G4779</strain>
    </source>
</reference>
<dbReference type="Proteomes" id="UP000542111">
    <property type="component" value="Unassembled WGS sequence"/>
</dbReference>
<evidence type="ECO:0000313" key="4">
    <source>
        <dbReference type="EMBL" id="NNA96112.1"/>
    </source>
</evidence>
<dbReference type="InterPro" id="IPR012337">
    <property type="entry name" value="RNaseH-like_sf"/>
</dbReference>
<dbReference type="CDD" id="cd06127">
    <property type="entry name" value="DEDDh"/>
    <property type="match status" value="1"/>
</dbReference>
<dbReference type="GO" id="GO:0005829">
    <property type="term" value="C:cytosol"/>
    <property type="evidence" value="ECO:0007669"/>
    <property type="project" value="TreeGrafter"/>
</dbReference>
<keyword evidence="2 4" id="KW-0378">Hydrolase</keyword>